<feature type="transmembrane region" description="Helical" evidence="7">
    <location>
        <begin position="107"/>
        <end position="131"/>
    </location>
</feature>
<feature type="transmembrane region" description="Helical" evidence="7">
    <location>
        <begin position="151"/>
        <end position="173"/>
    </location>
</feature>
<dbReference type="InterPro" id="IPR051423">
    <property type="entry name" value="CD225/Dispanin"/>
</dbReference>
<keyword evidence="4 7" id="KW-1133">Transmembrane helix</keyword>
<gene>
    <name evidence="9 10" type="primary">LOC129927293</name>
</gene>
<dbReference type="OrthoDB" id="5989802at2759"/>
<name>A0A9W3AWQ3_BIOGL</name>
<dbReference type="InterPro" id="IPR007593">
    <property type="entry name" value="CD225/Dispanin_fam"/>
</dbReference>
<evidence type="ECO:0000256" key="2">
    <source>
        <dbReference type="ARBA" id="ARBA00006843"/>
    </source>
</evidence>
<dbReference type="Proteomes" id="UP001165740">
    <property type="component" value="Chromosome 7"/>
</dbReference>
<comment type="subcellular location">
    <subcellularLocation>
        <location evidence="1">Membrane</location>
    </subcellularLocation>
</comment>
<dbReference type="RefSeq" id="XP_055891649.1">
    <property type="nucleotide sequence ID" value="XM_056035674.1"/>
</dbReference>
<evidence type="ECO:0000256" key="1">
    <source>
        <dbReference type="ARBA" id="ARBA00004370"/>
    </source>
</evidence>
<dbReference type="GO" id="GO:0016020">
    <property type="term" value="C:membrane"/>
    <property type="evidence" value="ECO:0007669"/>
    <property type="project" value="UniProtKB-SubCell"/>
</dbReference>
<comment type="similarity">
    <text evidence="2">Belongs to the CD225/Dispanin family.</text>
</comment>
<keyword evidence="5 7" id="KW-0472">Membrane</keyword>
<dbReference type="PANTHER" id="PTHR14948:SF25">
    <property type="entry name" value="DUF4190 DOMAIN-CONTAINING PROTEIN"/>
    <property type="match status" value="1"/>
</dbReference>
<dbReference type="AlphaFoldDB" id="A0A9W3AWQ3"/>
<evidence type="ECO:0000313" key="10">
    <source>
        <dbReference type="RefSeq" id="XP_055891650.1"/>
    </source>
</evidence>
<feature type="region of interest" description="Disordered" evidence="6">
    <location>
        <begin position="1"/>
        <end position="21"/>
    </location>
</feature>
<evidence type="ECO:0000256" key="6">
    <source>
        <dbReference type="SAM" id="MobiDB-lite"/>
    </source>
</evidence>
<keyword evidence="3 7" id="KW-0812">Transmembrane</keyword>
<dbReference type="PANTHER" id="PTHR14948">
    <property type="entry name" value="NG5"/>
    <property type="match status" value="1"/>
</dbReference>
<dbReference type="Pfam" id="PF04505">
    <property type="entry name" value="CD225"/>
    <property type="match status" value="1"/>
</dbReference>
<organism evidence="8 10">
    <name type="scientific">Biomphalaria glabrata</name>
    <name type="common">Bloodfluke planorb</name>
    <name type="synonym">Freshwater snail</name>
    <dbReference type="NCBI Taxonomy" id="6526"/>
    <lineage>
        <taxon>Eukaryota</taxon>
        <taxon>Metazoa</taxon>
        <taxon>Spiralia</taxon>
        <taxon>Lophotrochozoa</taxon>
        <taxon>Mollusca</taxon>
        <taxon>Gastropoda</taxon>
        <taxon>Heterobranchia</taxon>
        <taxon>Euthyneura</taxon>
        <taxon>Panpulmonata</taxon>
        <taxon>Hygrophila</taxon>
        <taxon>Lymnaeoidea</taxon>
        <taxon>Planorbidae</taxon>
        <taxon>Biomphalaria</taxon>
    </lineage>
</organism>
<evidence type="ECO:0000256" key="7">
    <source>
        <dbReference type="SAM" id="Phobius"/>
    </source>
</evidence>
<protein>
    <submittedName>
        <fullName evidence="9 10">Synapse differentiation-inducing gene protein 1-like</fullName>
    </submittedName>
</protein>
<reference evidence="9 10" key="1">
    <citation type="submission" date="2025-04" db="UniProtKB">
        <authorList>
            <consortium name="RefSeq"/>
        </authorList>
    </citation>
    <scope>IDENTIFICATION</scope>
</reference>
<evidence type="ECO:0000313" key="9">
    <source>
        <dbReference type="RefSeq" id="XP_055891649.1"/>
    </source>
</evidence>
<evidence type="ECO:0000256" key="5">
    <source>
        <dbReference type="ARBA" id="ARBA00023136"/>
    </source>
</evidence>
<evidence type="ECO:0000256" key="4">
    <source>
        <dbReference type="ARBA" id="ARBA00022989"/>
    </source>
</evidence>
<dbReference type="RefSeq" id="XP_055891650.1">
    <property type="nucleotide sequence ID" value="XM_056035675.1"/>
</dbReference>
<dbReference type="GeneID" id="129927293"/>
<evidence type="ECO:0000256" key="3">
    <source>
        <dbReference type="ARBA" id="ARBA00022692"/>
    </source>
</evidence>
<sequence>MTDKPEQKMPEPSSFHNSQPLQVKLENIPQTKHDAYGVPYQIPASQSFDSQGNPTMYTQMSEHGQTVLLPRYTYGQQQFSQPVQYIVQPGSRYISQQIDGYRPVRDYLGLSIFATLCCCFPLGIGAIIASYKARTLADQGQYAGAQRSSRCALQLIITSIILGALIITAFIVYRTKYVNAKMEQDVARF</sequence>
<proteinExistence type="inferred from homology"/>
<evidence type="ECO:0000313" key="8">
    <source>
        <dbReference type="Proteomes" id="UP001165740"/>
    </source>
</evidence>
<accession>A0A9W3AWQ3</accession>
<keyword evidence="8" id="KW-1185">Reference proteome</keyword>